<dbReference type="Pfam" id="PF00488">
    <property type="entry name" value="MutS_V"/>
    <property type="match status" value="1"/>
</dbReference>
<dbReference type="PANTHER" id="PTHR48466">
    <property type="entry name" value="OS10G0509000 PROTEIN-RELATED"/>
    <property type="match status" value="1"/>
</dbReference>
<keyword evidence="6" id="KW-0067">ATP-binding</keyword>
<reference evidence="11" key="1">
    <citation type="submission" date="2020-06" db="EMBL/GenBank/DDBJ databases">
        <authorList>
            <person name="Li T."/>
            <person name="Hu X."/>
            <person name="Zhang T."/>
            <person name="Song X."/>
            <person name="Zhang H."/>
            <person name="Dai N."/>
            <person name="Sheng W."/>
            <person name="Hou X."/>
            <person name="Wei L."/>
        </authorList>
    </citation>
    <scope>NUCLEOTIDE SEQUENCE</scope>
    <source>
        <strain evidence="11">G02</strain>
        <tissue evidence="11">Leaf</tissue>
    </source>
</reference>
<dbReference type="PROSITE" id="PS50828">
    <property type="entry name" value="SMR"/>
    <property type="match status" value="1"/>
</dbReference>
<dbReference type="Pfam" id="PF20297">
    <property type="entry name" value="MSSS"/>
    <property type="match status" value="1"/>
</dbReference>
<dbReference type="AlphaFoldDB" id="A0AAW2KIU9"/>
<keyword evidence="8" id="KW-0238">DNA-binding</keyword>
<evidence type="ECO:0000256" key="8">
    <source>
        <dbReference type="ARBA" id="ARBA00023125"/>
    </source>
</evidence>
<dbReference type="GO" id="GO:0016787">
    <property type="term" value="F:hydrolase activity"/>
    <property type="evidence" value="ECO:0007669"/>
    <property type="project" value="UniProtKB-KW"/>
</dbReference>
<reference evidence="11" key="2">
    <citation type="journal article" date="2024" name="Plant">
        <title>Genomic evolution and insights into agronomic trait innovations of Sesamum species.</title>
        <authorList>
            <person name="Miao H."/>
            <person name="Wang L."/>
            <person name="Qu L."/>
            <person name="Liu H."/>
            <person name="Sun Y."/>
            <person name="Le M."/>
            <person name="Wang Q."/>
            <person name="Wei S."/>
            <person name="Zheng Y."/>
            <person name="Lin W."/>
            <person name="Duan Y."/>
            <person name="Cao H."/>
            <person name="Xiong S."/>
            <person name="Wang X."/>
            <person name="Wei L."/>
            <person name="Li C."/>
            <person name="Ma Q."/>
            <person name="Ju M."/>
            <person name="Zhao R."/>
            <person name="Li G."/>
            <person name="Mu C."/>
            <person name="Tian Q."/>
            <person name="Mei H."/>
            <person name="Zhang T."/>
            <person name="Gao T."/>
            <person name="Zhang H."/>
        </authorList>
    </citation>
    <scope>NUCLEOTIDE SEQUENCE</scope>
    <source>
        <strain evidence="11">G02</strain>
    </source>
</reference>
<dbReference type="InterPro" id="IPR036063">
    <property type="entry name" value="Smr_dom_sf"/>
</dbReference>
<accession>A0AAW2KIU9</accession>
<evidence type="ECO:0000259" key="10">
    <source>
        <dbReference type="PROSITE" id="PS50828"/>
    </source>
</evidence>
<evidence type="ECO:0000256" key="6">
    <source>
        <dbReference type="ARBA" id="ARBA00022840"/>
    </source>
</evidence>
<keyword evidence="1" id="KW-0540">Nuclease</keyword>
<dbReference type="GO" id="GO:0005524">
    <property type="term" value="F:ATP binding"/>
    <property type="evidence" value="ECO:0007669"/>
    <property type="project" value="UniProtKB-KW"/>
</dbReference>
<evidence type="ECO:0000256" key="2">
    <source>
        <dbReference type="ARBA" id="ARBA00022730"/>
    </source>
</evidence>
<dbReference type="FunFam" id="3.30.1370.110:FF:000004">
    <property type="entry name" value="Endonuclease MutS2"/>
    <property type="match status" value="1"/>
</dbReference>
<gene>
    <name evidence="11" type="ORF">Sradi_5992600</name>
</gene>
<protein>
    <submittedName>
        <fullName evidence="11">Endonuclease MutS2</fullName>
    </submittedName>
</protein>
<dbReference type="InterPro" id="IPR045076">
    <property type="entry name" value="MutS"/>
</dbReference>
<dbReference type="SMART" id="SM00463">
    <property type="entry name" value="SMR"/>
    <property type="match status" value="1"/>
</dbReference>
<name>A0AAW2KIU9_SESRA</name>
<keyword evidence="4 11" id="KW-0255">Endonuclease</keyword>
<sequence length="454" mass="50508">MKTLGLASIMLKAGMYLPAQKHPRVPWFDLVLADIGDHQILKVASERSLVLLDEIGSGTDPSEGVALSASILQYLKDRVNLAVVTTHYADLTSLKEKDARFENAAMEFSLESLQPTYRILWGSMGESNALSIARTIGFDGKIIERAQSWVKKLTPEKMQKFNSLLYQSLAEERNKLEIQAERAAALHSDIMKLYHEIHEEADDLDVREAALKAKETQLIQEELKIVKAEIDAVVQEFEKQLRNSSPDDFNLLLKKSESAITSIVQAHQSPGDFPVDRTASSSYMPQIGERVLIKGLGNKLATVVEAPSDDNTVLVQYGKIRVRLDLNSISPQADGNGAAVSTPPSRRQGQRMKRLKNLRSLSQTMKDDEVSYGPAVQTSKNTVDLRGMRLEEATLHVNMAINARGSKSVLFIIHGMGTGVLKERVLELLRNHPRIAKFEQESPMNYGCTVAYIK</sequence>
<feature type="domain" description="Smr" evidence="10">
    <location>
        <begin position="383"/>
        <end position="454"/>
    </location>
</feature>
<dbReference type="InterPro" id="IPR000432">
    <property type="entry name" value="DNA_mismatch_repair_MutS_C"/>
</dbReference>
<dbReference type="GO" id="GO:0019843">
    <property type="term" value="F:rRNA binding"/>
    <property type="evidence" value="ECO:0007669"/>
    <property type="project" value="UniProtKB-KW"/>
</dbReference>
<dbReference type="InterPro" id="IPR002625">
    <property type="entry name" value="Smr_dom"/>
</dbReference>
<evidence type="ECO:0000256" key="1">
    <source>
        <dbReference type="ARBA" id="ARBA00022722"/>
    </source>
</evidence>
<evidence type="ECO:0000256" key="7">
    <source>
        <dbReference type="ARBA" id="ARBA00022884"/>
    </source>
</evidence>
<organism evidence="11">
    <name type="scientific">Sesamum radiatum</name>
    <name type="common">Black benniseed</name>
    <dbReference type="NCBI Taxonomy" id="300843"/>
    <lineage>
        <taxon>Eukaryota</taxon>
        <taxon>Viridiplantae</taxon>
        <taxon>Streptophyta</taxon>
        <taxon>Embryophyta</taxon>
        <taxon>Tracheophyta</taxon>
        <taxon>Spermatophyta</taxon>
        <taxon>Magnoliopsida</taxon>
        <taxon>eudicotyledons</taxon>
        <taxon>Gunneridae</taxon>
        <taxon>Pentapetalae</taxon>
        <taxon>asterids</taxon>
        <taxon>lamiids</taxon>
        <taxon>Lamiales</taxon>
        <taxon>Pedaliaceae</taxon>
        <taxon>Sesamum</taxon>
    </lineage>
</organism>
<dbReference type="InterPro" id="IPR046893">
    <property type="entry name" value="MSSS"/>
</dbReference>
<dbReference type="SMART" id="SM00534">
    <property type="entry name" value="MUTSac"/>
    <property type="match status" value="1"/>
</dbReference>
<dbReference type="PANTHER" id="PTHR48466:SF1">
    <property type="entry name" value="SMR DOMAIN-CONTAINING PROTEIN"/>
    <property type="match status" value="1"/>
</dbReference>
<dbReference type="PROSITE" id="PS00486">
    <property type="entry name" value="DNA_MISMATCH_REPAIR_2"/>
    <property type="match status" value="1"/>
</dbReference>
<dbReference type="GO" id="GO:0140664">
    <property type="term" value="F:ATP-dependent DNA damage sensor activity"/>
    <property type="evidence" value="ECO:0007669"/>
    <property type="project" value="InterPro"/>
</dbReference>
<dbReference type="Pfam" id="PF01713">
    <property type="entry name" value="Smr"/>
    <property type="match status" value="1"/>
</dbReference>
<dbReference type="EMBL" id="JACGWJ010000028">
    <property type="protein sequence ID" value="KAL0305753.1"/>
    <property type="molecule type" value="Genomic_DNA"/>
</dbReference>
<comment type="caution">
    <text evidence="11">The sequence shown here is derived from an EMBL/GenBank/DDBJ whole genome shotgun (WGS) entry which is preliminary data.</text>
</comment>
<proteinExistence type="predicted"/>
<dbReference type="GO" id="GO:0004519">
    <property type="term" value="F:endonuclease activity"/>
    <property type="evidence" value="ECO:0007669"/>
    <property type="project" value="UniProtKB-KW"/>
</dbReference>
<keyword evidence="7" id="KW-0694">RNA-binding</keyword>
<dbReference type="GO" id="GO:0030983">
    <property type="term" value="F:mismatched DNA binding"/>
    <property type="evidence" value="ECO:0007669"/>
    <property type="project" value="InterPro"/>
</dbReference>
<keyword evidence="5" id="KW-0378">Hydrolase</keyword>
<keyword evidence="2" id="KW-0699">rRNA-binding</keyword>
<dbReference type="Gene3D" id="3.30.1370.110">
    <property type="match status" value="1"/>
</dbReference>
<evidence type="ECO:0000256" key="5">
    <source>
        <dbReference type="ARBA" id="ARBA00022801"/>
    </source>
</evidence>
<evidence type="ECO:0000256" key="3">
    <source>
        <dbReference type="ARBA" id="ARBA00022741"/>
    </source>
</evidence>
<dbReference type="GO" id="GO:0006298">
    <property type="term" value="P:mismatch repair"/>
    <property type="evidence" value="ECO:0007669"/>
    <property type="project" value="InterPro"/>
</dbReference>
<feature type="region of interest" description="Disordered" evidence="9">
    <location>
        <begin position="332"/>
        <end position="352"/>
    </location>
</feature>
<dbReference type="Gene3D" id="3.40.50.300">
    <property type="entry name" value="P-loop containing nucleotide triphosphate hydrolases"/>
    <property type="match status" value="1"/>
</dbReference>
<evidence type="ECO:0000256" key="4">
    <source>
        <dbReference type="ARBA" id="ARBA00022759"/>
    </source>
</evidence>
<evidence type="ECO:0000313" key="11">
    <source>
        <dbReference type="EMBL" id="KAL0305753.1"/>
    </source>
</evidence>
<keyword evidence="3" id="KW-0547">Nucleotide-binding</keyword>
<dbReference type="SUPFAM" id="SSF52540">
    <property type="entry name" value="P-loop containing nucleoside triphosphate hydrolases"/>
    <property type="match status" value="1"/>
</dbReference>
<evidence type="ECO:0000256" key="9">
    <source>
        <dbReference type="SAM" id="MobiDB-lite"/>
    </source>
</evidence>
<dbReference type="InterPro" id="IPR027417">
    <property type="entry name" value="P-loop_NTPase"/>
</dbReference>
<dbReference type="SUPFAM" id="SSF160443">
    <property type="entry name" value="SMR domain-like"/>
    <property type="match status" value="1"/>
</dbReference>